<comment type="caution">
    <text evidence="3">The sequence shown here is derived from an EMBL/GenBank/DDBJ whole genome shotgun (WGS) entry which is preliminary data.</text>
</comment>
<evidence type="ECO:0000256" key="2">
    <source>
        <dbReference type="SAM" id="Phobius"/>
    </source>
</evidence>
<dbReference type="RefSeq" id="WP_380940118.1">
    <property type="nucleotide sequence ID" value="NZ_JBHUFC010000003.1"/>
</dbReference>
<reference evidence="4" key="1">
    <citation type="journal article" date="2019" name="Int. J. Syst. Evol. Microbiol.">
        <title>The Global Catalogue of Microorganisms (GCM) 10K type strain sequencing project: providing services to taxonomists for standard genome sequencing and annotation.</title>
        <authorList>
            <consortium name="The Broad Institute Genomics Platform"/>
            <consortium name="The Broad Institute Genome Sequencing Center for Infectious Disease"/>
            <person name="Wu L."/>
            <person name="Ma J."/>
        </authorList>
    </citation>
    <scope>NUCLEOTIDE SEQUENCE [LARGE SCALE GENOMIC DNA]</scope>
    <source>
        <strain evidence="4">Q85</strain>
    </source>
</reference>
<keyword evidence="2" id="KW-0472">Membrane</keyword>
<feature type="transmembrane region" description="Helical" evidence="2">
    <location>
        <begin position="45"/>
        <end position="70"/>
    </location>
</feature>
<keyword evidence="2" id="KW-1133">Transmembrane helix</keyword>
<dbReference type="EMBL" id="JBHUFC010000003">
    <property type="protein sequence ID" value="MFD1787754.1"/>
    <property type="molecule type" value="Genomic_DNA"/>
</dbReference>
<accession>A0ABW4NDX6</accession>
<keyword evidence="2" id="KW-0812">Transmembrane</keyword>
<protein>
    <submittedName>
        <fullName evidence="3">Uncharacterized protein</fullName>
    </submittedName>
</protein>
<evidence type="ECO:0000313" key="4">
    <source>
        <dbReference type="Proteomes" id="UP001597283"/>
    </source>
</evidence>
<dbReference type="Proteomes" id="UP001597283">
    <property type="component" value="Unassembled WGS sequence"/>
</dbReference>
<keyword evidence="4" id="KW-1185">Reference proteome</keyword>
<feature type="region of interest" description="Disordered" evidence="1">
    <location>
        <begin position="1"/>
        <end position="29"/>
    </location>
</feature>
<gene>
    <name evidence="3" type="ORF">ACFSC3_09225</name>
</gene>
<evidence type="ECO:0000313" key="3">
    <source>
        <dbReference type="EMBL" id="MFD1787754.1"/>
    </source>
</evidence>
<name>A0ABW4NDX6_9SPHN</name>
<sequence>MSHSPPVPEANQSPYPLQEPKHDRPDLPPVLKVADQPAAAPALPIGTIGAVIGLGAVAIGGAILGLRLWGAKAKPKPKRKGRRKQHG</sequence>
<evidence type="ECO:0000256" key="1">
    <source>
        <dbReference type="SAM" id="MobiDB-lite"/>
    </source>
</evidence>
<organism evidence="3 4">
    <name type="scientific">Sphingomonas floccifaciens</name>
    <dbReference type="NCBI Taxonomy" id="1844115"/>
    <lineage>
        <taxon>Bacteria</taxon>
        <taxon>Pseudomonadati</taxon>
        <taxon>Pseudomonadota</taxon>
        <taxon>Alphaproteobacteria</taxon>
        <taxon>Sphingomonadales</taxon>
        <taxon>Sphingomonadaceae</taxon>
        <taxon>Sphingomonas</taxon>
    </lineage>
</organism>
<proteinExistence type="predicted"/>